<sequence length="851" mass="94605">MAKLVGLIASILGIAEAISDSFKQIKQVKGLPAAFNTVEDSLAIVEETLQLAQNVLGTHPEQTDKPHVEDKIRTFLDICKVNAESIRVIFEELAIDVEAQQESSSWQQHLKHCYKTILLRSKHFNKADRVEELIQKLLNAVHNLGNYQIFRSATQDKALFDKIDNAVDALNAILGEDPSLTEEELKEPAQSLGHTNILNNYGNGLGNMFNPSGGSNTFHTAGVMNNHHGPVTIQMPRPDAKPVDKARWIVPRPVNTLFIGRLKEIDRIRDALNNKSKRPVVVITGDGGMGKSELCLRIAELMRQEFGAVFWVDVSNQKTARTGFADIARAGFGWDDESALDYEQSLLALANSKERWLLILDNADDPDFDYSRYIPSGAQGALIITSRNPECSRYSTVRTERLETLDEDLATQLLLKAARVSPDLWQSHGKEALDVVNLLGSHTLGLIQAGAYVAAGNCQLGQYGARFLHQREKMLKWHPTQGQSRYGDVFATFEVRKLLDNGLFPDYPTSLIYKRKSGTTTASTKPGSVLSRCRWVERLLGDVYEVLGISPSHPSAEYCEIWWLAARNMQDTNHAGEAVALMEKVVEFQRATLNESHFDRLYSELQLGTAYMENKQFVKAIGLFNQIVEIQQLTSAENRIAGTLTTPAKLSLTPETLESAGALGILVLFIVITKYLRPNLPKSEIATALGFFFCFIQKAYTHFGKTWKDHSLLDSRSLTSYSVGACMDITKATIWGLLSLVCTVFVVNNHPARHSLQTIISTGHLYEFALQWVTCLLAKVVRPTVYPLVPEPVSFCPHYLSLDSVQAAVAVILMYQSTRAYMRAFTTGVEEAPAPVITEPTTHTDGKAKKV</sequence>
<dbReference type="AlphaFoldDB" id="A0A9W9CRT4"/>
<evidence type="ECO:0008006" key="6">
    <source>
        <dbReference type="Google" id="ProtNLM"/>
    </source>
</evidence>
<dbReference type="Proteomes" id="UP001140453">
    <property type="component" value="Unassembled WGS sequence"/>
</dbReference>
<dbReference type="InterPro" id="IPR011990">
    <property type="entry name" value="TPR-like_helical_dom_sf"/>
</dbReference>
<gene>
    <name evidence="4" type="ORF">N0V93_009861</name>
</gene>
<comment type="caution">
    <text evidence="4">The sequence shown here is derived from an EMBL/GenBank/DDBJ whole genome shotgun (WGS) entry which is preliminary data.</text>
</comment>
<dbReference type="SUPFAM" id="SSF48452">
    <property type="entry name" value="TPR-like"/>
    <property type="match status" value="1"/>
</dbReference>
<feature type="chain" id="PRO_5040996341" description="AAA+ ATPase domain-containing protein" evidence="1">
    <location>
        <begin position="18"/>
        <end position="851"/>
    </location>
</feature>
<keyword evidence="1" id="KW-0732">Signal</keyword>
<dbReference type="PANTHER" id="PTHR47691:SF3">
    <property type="entry name" value="HTH-TYPE TRANSCRIPTIONAL REGULATOR RV0890C-RELATED"/>
    <property type="match status" value="1"/>
</dbReference>
<organism evidence="4 5">
    <name type="scientific">Gnomoniopsis smithogilvyi</name>
    <dbReference type="NCBI Taxonomy" id="1191159"/>
    <lineage>
        <taxon>Eukaryota</taxon>
        <taxon>Fungi</taxon>
        <taxon>Dikarya</taxon>
        <taxon>Ascomycota</taxon>
        <taxon>Pezizomycotina</taxon>
        <taxon>Sordariomycetes</taxon>
        <taxon>Sordariomycetidae</taxon>
        <taxon>Diaporthales</taxon>
        <taxon>Gnomoniaceae</taxon>
        <taxon>Gnomoniopsis</taxon>
    </lineage>
</organism>
<feature type="domain" description="NB-ARC" evidence="2">
    <location>
        <begin position="263"/>
        <end position="417"/>
    </location>
</feature>
<dbReference type="PANTHER" id="PTHR47691">
    <property type="entry name" value="REGULATOR-RELATED"/>
    <property type="match status" value="1"/>
</dbReference>
<dbReference type="Pfam" id="PF17107">
    <property type="entry name" value="SesA"/>
    <property type="match status" value="1"/>
</dbReference>
<dbReference type="InterPro" id="IPR002182">
    <property type="entry name" value="NB-ARC"/>
</dbReference>
<feature type="domain" description="NACHT-NTPase and P-loop NTPases N-terminal" evidence="3">
    <location>
        <begin position="8"/>
        <end position="144"/>
    </location>
</feature>
<reference evidence="4" key="1">
    <citation type="submission" date="2022-10" db="EMBL/GenBank/DDBJ databases">
        <title>Tapping the CABI collections for fungal endophytes: first genome assemblies for Collariella, Neodidymelliopsis, Ascochyta clinopodiicola, Didymella pomorum, Didymosphaeria variabile, Neocosmospora piperis and Neocucurbitaria cava.</title>
        <authorList>
            <person name="Hill R."/>
        </authorList>
    </citation>
    <scope>NUCLEOTIDE SEQUENCE</scope>
    <source>
        <strain evidence="4">IMI 355082</strain>
    </source>
</reference>
<dbReference type="SUPFAM" id="SSF52540">
    <property type="entry name" value="P-loop containing nucleoside triphosphate hydrolases"/>
    <property type="match status" value="1"/>
</dbReference>
<evidence type="ECO:0000313" key="5">
    <source>
        <dbReference type="Proteomes" id="UP001140453"/>
    </source>
</evidence>
<dbReference type="InterPro" id="IPR031352">
    <property type="entry name" value="SesA"/>
</dbReference>
<evidence type="ECO:0000256" key="1">
    <source>
        <dbReference type="SAM" id="SignalP"/>
    </source>
</evidence>
<evidence type="ECO:0000313" key="4">
    <source>
        <dbReference type="EMBL" id="KAJ4385433.1"/>
    </source>
</evidence>
<dbReference type="Gene3D" id="3.40.50.300">
    <property type="entry name" value="P-loop containing nucleotide triphosphate hydrolases"/>
    <property type="match status" value="1"/>
</dbReference>
<name>A0A9W9CRT4_9PEZI</name>
<protein>
    <recommendedName>
        <fullName evidence="6">AAA+ ATPase domain-containing protein</fullName>
    </recommendedName>
</protein>
<dbReference type="GO" id="GO:0043531">
    <property type="term" value="F:ADP binding"/>
    <property type="evidence" value="ECO:0007669"/>
    <property type="project" value="InterPro"/>
</dbReference>
<feature type="signal peptide" evidence="1">
    <location>
        <begin position="1"/>
        <end position="17"/>
    </location>
</feature>
<accession>A0A9W9CRT4</accession>
<evidence type="ECO:0000259" key="3">
    <source>
        <dbReference type="Pfam" id="PF17107"/>
    </source>
</evidence>
<evidence type="ECO:0000259" key="2">
    <source>
        <dbReference type="Pfam" id="PF00931"/>
    </source>
</evidence>
<dbReference type="Pfam" id="PF00931">
    <property type="entry name" value="NB-ARC"/>
    <property type="match status" value="1"/>
</dbReference>
<dbReference type="OrthoDB" id="5086500at2759"/>
<dbReference type="EMBL" id="JAPEVB010000007">
    <property type="protein sequence ID" value="KAJ4385433.1"/>
    <property type="molecule type" value="Genomic_DNA"/>
</dbReference>
<proteinExistence type="predicted"/>
<dbReference type="Gene3D" id="1.25.40.10">
    <property type="entry name" value="Tetratricopeptide repeat domain"/>
    <property type="match status" value="1"/>
</dbReference>
<keyword evidence="5" id="KW-1185">Reference proteome</keyword>
<dbReference type="InterPro" id="IPR027417">
    <property type="entry name" value="P-loop_NTPase"/>
</dbReference>